<dbReference type="Pfam" id="PF00226">
    <property type="entry name" value="DnaJ"/>
    <property type="match status" value="1"/>
</dbReference>
<evidence type="ECO:0000256" key="1">
    <source>
        <dbReference type="SAM" id="MobiDB-lite"/>
    </source>
</evidence>
<dbReference type="Gene3D" id="1.10.287.110">
    <property type="entry name" value="DnaJ domain"/>
    <property type="match status" value="1"/>
</dbReference>
<dbReference type="InterPro" id="IPR001623">
    <property type="entry name" value="DnaJ_domain"/>
</dbReference>
<keyword evidence="2" id="KW-0732">Signal</keyword>
<reference evidence="4" key="1">
    <citation type="submission" date="2021-08" db="EMBL/GenBank/DDBJ databases">
        <title>WGS assembly of Ceratopteris richardii.</title>
        <authorList>
            <person name="Marchant D.B."/>
            <person name="Chen G."/>
            <person name="Jenkins J."/>
            <person name="Shu S."/>
            <person name="Leebens-Mack J."/>
            <person name="Grimwood J."/>
            <person name="Schmutz J."/>
            <person name="Soltis P."/>
            <person name="Soltis D."/>
            <person name="Chen Z.-H."/>
        </authorList>
    </citation>
    <scope>NUCLEOTIDE SEQUENCE</scope>
    <source>
        <strain evidence="4">Whitten #5841</strain>
        <tissue evidence="4">Leaf</tissue>
    </source>
</reference>
<dbReference type="PROSITE" id="PS50076">
    <property type="entry name" value="DNAJ_2"/>
    <property type="match status" value="1"/>
</dbReference>
<dbReference type="InterPro" id="IPR036249">
    <property type="entry name" value="Thioredoxin-like_sf"/>
</dbReference>
<dbReference type="Gene3D" id="3.40.30.10">
    <property type="entry name" value="Glutaredoxin"/>
    <property type="match status" value="1"/>
</dbReference>
<accession>A0A8T2UYW9</accession>
<dbReference type="OMA" id="FFISYND"/>
<organism evidence="4 5">
    <name type="scientific">Ceratopteris richardii</name>
    <name type="common">Triangle waterfern</name>
    <dbReference type="NCBI Taxonomy" id="49495"/>
    <lineage>
        <taxon>Eukaryota</taxon>
        <taxon>Viridiplantae</taxon>
        <taxon>Streptophyta</taxon>
        <taxon>Embryophyta</taxon>
        <taxon>Tracheophyta</taxon>
        <taxon>Polypodiopsida</taxon>
        <taxon>Polypodiidae</taxon>
        <taxon>Polypodiales</taxon>
        <taxon>Pteridineae</taxon>
        <taxon>Pteridaceae</taxon>
        <taxon>Parkerioideae</taxon>
        <taxon>Ceratopteris</taxon>
    </lineage>
</organism>
<dbReference type="PANTHER" id="PTHR45184:SF1">
    <property type="entry name" value="DNAJ PROTEIN ERDJ3A"/>
    <property type="match status" value="1"/>
</dbReference>
<feature type="region of interest" description="Disordered" evidence="1">
    <location>
        <begin position="193"/>
        <end position="214"/>
    </location>
</feature>
<dbReference type="PROSITE" id="PS00636">
    <property type="entry name" value="DNAJ_1"/>
    <property type="match status" value="1"/>
</dbReference>
<dbReference type="InterPro" id="IPR018253">
    <property type="entry name" value="DnaJ_domain_CS"/>
</dbReference>
<dbReference type="SUPFAM" id="SSF52833">
    <property type="entry name" value="Thioredoxin-like"/>
    <property type="match status" value="1"/>
</dbReference>
<evidence type="ECO:0000313" key="5">
    <source>
        <dbReference type="Proteomes" id="UP000825935"/>
    </source>
</evidence>
<dbReference type="SMART" id="SM00271">
    <property type="entry name" value="DnaJ"/>
    <property type="match status" value="1"/>
</dbReference>
<evidence type="ECO:0000313" key="4">
    <source>
        <dbReference type="EMBL" id="KAH7439126.1"/>
    </source>
</evidence>
<dbReference type="EMBL" id="CM035409">
    <property type="protein sequence ID" value="KAH7439126.1"/>
    <property type="molecule type" value="Genomic_DNA"/>
</dbReference>
<dbReference type="CDD" id="cd06257">
    <property type="entry name" value="DnaJ"/>
    <property type="match status" value="1"/>
</dbReference>
<name>A0A8T2UYW9_CERRI</name>
<proteinExistence type="predicted"/>
<dbReference type="PANTHER" id="PTHR45184">
    <property type="entry name" value="DNAJ PROTEIN ERDJ3A"/>
    <property type="match status" value="1"/>
</dbReference>
<dbReference type="InterPro" id="IPR052842">
    <property type="entry name" value="ER_Co-chaperone"/>
</dbReference>
<feature type="compositionally biased region" description="Polar residues" evidence="1">
    <location>
        <begin position="196"/>
        <end position="205"/>
    </location>
</feature>
<dbReference type="InterPro" id="IPR036869">
    <property type="entry name" value="J_dom_sf"/>
</dbReference>
<dbReference type="SUPFAM" id="SSF46565">
    <property type="entry name" value="Chaperone J-domain"/>
    <property type="match status" value="1"/>
</dbReference>
<sequence>MQHQGSVLCFFVIILLLFSWSANAKDLYKILGVDKNASQREVQKAFHRLSLKYHPDKNPSKSAQSKFAEINNAYEVLSDEEKRKNYDLYGDEQGQPRGPEPHAYRSYKTSGGGQRNFNFGADGSNGYTFDQHSYGFGGDGGSHGHGDFFEFPTGSNFGRQKRSFSFNFGGNANPFQDLFGSFFGSMGGSRGEKQHFTSSRYGQETENTRKDNFQEGAGFSSTLEELSQKNFEKKVLNQLGTWAVLFVPTVSNDVEDRFQILDQVAKSLKGSIKVGYVDCGKQRHLCQEQNSWPLKTTKLRLYSLKNTGKLTGLDFTGEWTVTAVKKYCVEVLPNFSKHLDHVGLLDEVFDEEEIPMVVLLTKKKDTPAIWRALSGLFYGQIAFFDVQVDANDGDISARQYKVDEFPAIVGRYASGKAKVLSSGPKLEQDSSVEQIKVLLEDFEQKSKTAGTKKENMFDYGDVPSLTKNNLKKVCGSDISLCIIGVHKSSRGKDKLKQILKEISQKSLIRRGGSANLSKKPISYSLLDARKQAAFLSSFERSVSESENTVLIAYKPKRGTYTIYNGPLSLESAESFVVGVLGGDLSLKRVLQDPVLV</sequence>
<dbReference type="PRINTS" id="PR00625">
    <property type="entry name" value="JDOMAIN"/>
</dbReference>
<protein>
    <recommendedName>
        <fullName evidence="3">J domain-containing protein</fullName>
    </recommendedName>
</protein>
<keyword evidence="5" id="KW-1185">Reference proteome</keyword>
<dbReference type="AlphaFoldDB" id="A0A8T2UYW9"/>
<dbReference type="OrthoDB" id="10250354at2759"/>
<gene>
    <name evidence="4" type="ORF">KP509_04G046300</name>
</gene>
<comment type="caution">
    <text evidence="4">The sequence shown here is derived from an EMBL/GenBank/DDBJ whole genome shotgun (WGS) entry which is preliminary data.</text>
</comment>
<feature type="signal peptide" evidence="2">
    <location>
        <begin position="1"/>
        <end position="24"/>
    </location>
</feature>
<feature type="domain" description="J" evidence="3">
    <location>
        <begin position="26"/>
        <end position="90"/>
    </location>
</feature>
<evidence type="ECO:0000256" key="2">
    <source>
        <dbReference type="SAM" id="SignalP"/>
    </source>
</evidence>
<dbReference type="Proteomes" id="UP000825935">
    <property type="component" value="Chromosome 4"/>
</dbReference>
<evidence type="ECO:0000259" key="3">
    <source>
        <dbReference type="PROSITE" id="PS50076"/>
    </source>
</evidence>
<feature type="chain" id="PRO_5035749259" description="J domain-containing protein" evidence="2">
    <location>
        <begin position="25"/>
        <end position="596"/>
    </location>
</feature>